<dbReference type="KEGG" id="simp:C6571_08730"/>
<dbReference type="InterPro" id="IPR046532">
    <property type="entry name" value="DUF6597"/>
</dbReference>
<dbReference type="Gene3D" id="1.10.10.60">
    <property type="entry name" value="Homeodomain-like"/>
    <property type="match status" value="1"/>
</dbReference>
<keyword evidence="3" id="KW-0804">Transcription</keyword>
<dbReference type="GO" id="GO:0043565">
    <property type="term" value="F:sequence-specific DNA binding"/>
    <property type="evidence" value="ECO:0007669"/>
    <property type="project" value="InterPro"/>
</dbReference>
<dbReference type="Proteomes" id="UP000239326">
    <property type="component" value="Chromosome"/>
</dbReference>
<evidence type="ECO:0000313" key="5">
    <source>
        <dbReference type="EMBL" id="AVO41364.1"/>
    </source>
</evidence>
<keyword evidence="2" id="KW-0238">DNA-binding</keyword>
<evidence type="ECO:0000259" key="4">
    <source>
        <dbReference type="PROSITE" id="PS01124"/>
    </source>
</evidence>
<gene>
    <name evidence="5" type="ORF">C6571_08730</name>
</gene>
<evidence type="ECO:0000256" key="3">
    <source>
        <dbReference type="ARBA" id="ARBA00023163"/>
    </source>
</evidence>
<keyword evidence="1" id="KW-0805">Transcription regulation</keyword>
<evidence type="ECO:0000256" key="2">
    <source>
        <dbReference type="ARBA" id="ARBA00023125"/>
    </source>
</evidence>
<dbReference type="PROSITE" id="PS01124">
    <property type="entry name" value="HTH_ARAC_FAMILY_2"/>
    <property type="match status" value="1"/>
</dbReference>
<dbReference type="InterPro" id="IPR018060">
    <property type="entry name" value="HTH_AraC"/>
</dbReference>
<accession>A0A2S0MZP6</accession>
<dbReference type="AlphaFoldDB" id="A0A2S0MZP6"/>
<dbReference type="InterPro" id="IPR009057">
    <property type="entry name" value="Homeodomain-like_sf"/>
</dbReference>
<evidence type="ECO:0000313" key="6">
    <source>
        <dbReference type="Proteomes" id="UP000239326"/>
    </source>
</evidence>
<name>A0A2S0MZP6_9BURK</name>
<feature type="domain" description="HTH araC/xylS-type" evidence="4">
    <location>
        <begin position="195"/>
        <end position="278"/>
    </location>
</feature>
<dbReference type="SUPFAM" id="SSF46689">
    <property type="entry name" value="Homeodomain-like"/>
    <property type="match status" value="1"/>
</dbReference>
<organism evidence="5 6">
    <name type="scientific">Simplicispira suum</name>
    <dbReference type="NCBI Taxonomy" id="2109915"/>
    <lineage>
        <taxon>Bacteria</taxon>
        <taxon>Pseudomonadati</taxon>
        <taxon>Pseudomonadota</taxon>
        <taxon>Betaproteobacteria</taxon>
        <taxon>Burkholderiales</taxon>
        <taxon>Comamonadaceae</taxon>
        <taxon>Simplicispira</taxon>
    </lineage>
</organism>
<dbReference type="GO" id="GO:0003700">
    <property type="term" value="F:DNA-binding transcription factor activity"/>
    <property type="evidence" value="ECO:0007669"/>
    <property type="project" value="InterPro"/>
</dbReference>
<dbReference type="OrthoDB" id="9809338at2"/>
<dbReference type="Pfam" id="PF20240">
    <property type="entry name" value="DUF6597"/>
    <property type="match status" value="1"/>
</dbReference>
<evidence type="ECO:0000256" key="1">
    <source>
        <dbReference type="ARBA" id="ARBA00023015"/>
    </source>
</evidence>
<dbReference type="PANTHER" id="PTHR46796">
    <property type="entry name" value="HTH-TYPE TRANSCRIPTIONAL ACTIVATOR RHAS-RELATED"/>
    <property type="match status" value="1"/>
</dbReference>
<dbReference type="InterPro" id="IPR050204">
    <property type="entry name" value="AraC_XylS_family_regulators"/>
</dbReference>
<dbReference type="SMART" id="SM00342">
    <property type="entry name" value="HTH_ARAC"/>
    <property type="match status" value="1"/>
</dbReference>
<reference evidence="5 6" key="1">
    <citation type="submission" date="2018-03" db="EMBL/GenBank/DDBJ databases">
        <title>Genome sequencing of Simplicispira sp.</title>
        <authorList>
            <person name="Kim S.-J."/>
            <person name="Heo J."/>
            <person name="Kwon S.-W."/>
        </authorList>
    </citation>
    <scope>NUCLEOTIDE SEQUENCE [LARGE SCALE GENOMIC DNA]</scope>
    <source>
        <strain evidence="5 6">SC1-8</strain>
    </source>
</reference>
<protein>
    <submittedName>
        <fullName evidence="5">AraC family transcriptional regulator</fullName>
    </submittedName>
</protein>
<proteinExistence type="predicted"/>
<dbReference type="Pfam" id="PF12833">
    <property type="entry name" value="HTH_18"/>
    <property type="match status" value="1"/>
</dbReference>
<keyword evidence="6" id="KW-1185">Reference proteome</keyword>
<dbReference type="EMBL" id="CP027669">
    <property type="protein sequence ID" value="AVO41364.1"/>
    <property type="molecule type" value="Genomic_DNA"/>
</dbReference>
<sequence>MERRLLRLSKLDERRGSADAITRLPVAALRPFVALVWASGADAPDPAVTQAASELMLPTGATHLAIRLSEQPLWISDTDSAAPQRFEGAMIAGARKRFYLRRSSALASSVGAVLKPGAARALLGVCAHELAGAHTALAAAWGASCNELRGRLLGARSGEERLRLLEAALLARLPLACAVHPGVAAALGRMPELSRIRDAVQLSGLSHRQFIARFREAVGLDPKVYLRVLRLQATARALRSHTAPLWEIALDSGYSDQAHMTREFTEMAGVTPDRYRSAPDATSLHLPLPVP</sequence>